<evidence type="ECO:0000256" key="9">
    <source>
        <dbReference type="ARBA" id="ARBA00047725"/>
    </source>
</evidence>
<dbReference type="PRINTS" id="PR00682">
    <property type="entry name" value="IPNSYNTHASE"/>
</dbReference>
<dbReference type="InterPro" id="IPR027443">
    <property type="entry name" value="IPNS-like_sf"/>
</dbReference>
<dbReference type="InterPro" id="IPR050231">
    <property type="entry name" value="Iron_ascorbate_oxido_reductase"/>
</dbReference>
<comment type="catalytic activity">
    <reaction evidence="10">
        <text>L-arginine + 2-oxoglutarate + O2 = guanidine + L-glutamate 5-semialdehyde + succinate + CO2</text>
        <dbReference type="Rhea" id="RHEA:31535"/>
        <dbReference type="ChEBI" id="CHEBI:15379"/>
        <dbReference type="ChEBI" id="CHEBI:16526"/>
        <dbReference type="ChEBI" id="CHEBI:16810"/>
        <dbReference type="ChEBI" id="CHEBI:30031"/>
        <dbReference type="ChEBI" id="CHEBI:30087"/>
        <dbReference type="ChEBI" id="CHEBI:32682"/>
        <dbReference type="ChEBI" id="CHEBI:58066"/>
        <dbReference type="EC" id="1.14.20.7"/>
    </reaction>
</comment>
<keyword evidence="11" id="KW-0408">Iron</keyword>
<evidence type="ECO:0000256" key="6">
    <source>
        <dbReference type="ARBA" id="ARBA00022666"/>
    </source>
</evidence>
<dbReference type="EC" id="1.13.12.19" evidence="4"/>
<organism evidence="13 14">
    <name type="scientific">Bordetella flabilis</name>
    <dbReference type="NCBI Taxonomy" id="463014"/>
    <lineage>
        <taxon>Bacteria</taxon>
        <taxon>Pseudomonadati</taxon>
        <taxon>Pseudomonadota</taxon>
        <taxon>Betaproteobacteria</taxon>
        <taxon>Burkholderiales</taxon>
        <taxon>Alcaligenaceae</taxon>
        <taxon>Bordetella</taxon>
    </lineage>
</organism>
<evidence type="ECO:0000256" key="4">
    <source>
        <dbReference type="ARBA" id="ARBA00012531"/>
    </source>
</evidence>
<dbReference type="OrthoDB" id="21825at2"/>
<protein>
    <recommendedName>
        <fullName evidence="5">2-oxoglutarate-dependent ethylene/succinate-forming enzyme</fullName>
        <ecNumber evidence="4">1.13.12.19</ecNumber>
        <ecNumber evidence="3">1.14.20.7</ecNumber>
    </recommendedName>
    <alternativeName>
        <fullName evidence="7">2-oxoglutarate dioxygenase (ethylene-forming)</fullName>
    </alternativeName>
    <alternativeName>
        <fullName evidence="8">2-oxoglutarate/L-arginine monooxygenase/decarboxylase (succinate-forming)</fullName>
    </alternativeName>
</protein>
<evidence type="ECO:0000313" key="13">
    <source>
        <dbReference type="EMBL" id="ANN75949.1"/>
    </source>
</evidence>
<name>A0A193G9K3_9BORD</name>
<dbReference type="GO" id="GO:0102276">
    <property type="term" value="F:2-oxoglutarate oxygenase/decarboxylase (ethylene-forming) activity"/>
    <property type="evidence" value="ECO:0007669"/>
    <property type="project" value="UniProtKB-EC"/>
</dbReference>
<dbReference type="EC" id="1.14.20.7" evidence="3"/>
<comment type="similarity">
    <text evidence="11">Belongs to the iron/ascorbate-dependent oxidoreductase family.</text>
</comment>
<dbReference type="InterPro" id="IPR044861">
    <property type="entry name" value="IPNS-like_FE2OG_OXY"/>
</dbReference>
<dbReference type="AlphaFoldDB" id="A0A193G9K3"/>
<evidence type="ECO:0000259" key="12">
    <source>
        <dbReference type="PROSITE" id="PS51471"/>
    </source>
</evidence>
<dbReference type="Gene3D" id="2.60.120.330">
    <property type="entry name" value="B-lactam Antibiotic, Isopenicillin N Synthase, Chain"/>
    <property type="match status" value="1"/>
</dbReference>
<dbReference type="GO" id="GO:0046872">
    <property type="term" value="F:metal ion binding"/>
    <property type="evidence" value="ECO:0007669"/>
    <property type="project" value="UniProtKB-KW"/>
</dbReference>
<dbReference type="InterPro" id="IPR026992">
    <property type="entry name" value="DIOX_N"/>
</dbReference>
<dbReference type="InterPro" id="IPR005123">
    <property type="entry name" value="Oxoglu/Fe-dep_dioxygenase_dom"/>
</dbReference>
<dbReference type="Pfam" id="PF14226">
    <property type="entry name" value="DIOX_N"/>
    <property type="match status" value="1"/>
</dbReference>
<dbReference type="PANTHER" id="PTHR47990">
    <property type="entry name" value="2-OXOGLUTARATE (2OG) AND FE(II)-DEPENDENT OXYGENASE SUPERFAMILY PROTEIN-RELATED"/>
    <property type="match status" value="1"/>
</dbReference>
<keyword evidence="11" id="KW-0560">Oxidoreductase</keyword>
<keyword evidence="6" id="KW-0266">Ethylene biosynthesis</keyword>
<keyword evidence="11" id="KW-0479">Metal-binding</keyword>
<dbReference type="GO" id="GO:0009693">
    <property type="term" value="P:ethylene biosynthetic process"/>
    <property type="evidence" value="ECO:0007669"/>
    <property type="project" value="UniProtKB-KW"/>
</dbReference>
<evidence type="ECO:0000256" key="5">
    <source>
        <dbReference type="ARBA" id="ARBA00019045"/>
    </source>
</evidence>
<dbReference type="EMBL" id="CP016172">
    <property type="protein sequence ID" value="ANN75949.1"/>
    <property type="molecule type" value="Genomic_DNA"/>
</dbReference>
<proteinExistence type="inferred from homology"/>
<gene>
    <name evidence="13" type="ORF">BAU07_01335</name>
</gene>
<evidence type="ECO:0000256" key="8">
    <source>
        <dbReference type="ARBA" id="ARBA00031282"/>
    </source>
</evidence>
<dbReference type="SUPFAM" id="SSF51197">
    <property type="entry name" value="Clavaminate synthase-like"/>
    <property type="match status" value="1"/>
</dbReference>
<dbReference type="KEGG" id="bfz:BAU07_01335"/>
<dbReference type="RefSeq" id="WP_066653020.1">
    <property type="nucleotide sequence ID" value="NZ_CBCSCL010000040.1"/>
</dbReference>
<evidence type="ECO:0000256" key="7">
    <source>
        <dbReference type="ARBA" id="ARBA00031011"/>
    </source>
</evidence>
<evidence type="ECO:0000256" key="1">
    <source>
        <dbReference type="ARBA" id="ARBA00001954"/>
    </source>
</evidence>
<reference evidence="13 14" key="1">
    <citation type="submission" date="2016-06" db="EMBL/GenBank/DDBJ databases">
        <title>Complete genome sequences of Bordetella bronchialis and Bordetella flabilis.</title>
        <authorList>
            <person name="LiPuma J.J."/>
            <person name="Spilker T."/>
        </authorList>
    </citation>
    <scope>NUCLEOTIDE SEQUENCE [LARGE SCALE GENOMIC DNA]</scope>
    <source>
        <strain evidence="13 14">AU10664</strain>
    </source>
</reference>
<evidence type="ECO:0000256" key="3">
    <source>
        <dbReference type="ARBA" id="ARBA00012293"/>
    </source>
</evidence>
<dbReference type="STRING" id="463014.BAU07_01335"/>
<dbReference type="PROSITE" id="PS51471">
    <property type="entry name" value="FE2OG_OXY"/>
    <property type="match status" value="1"/>
</dbReference>
<evidence type="ECO:0000313" key="14">
    <source>
        <dbReference type="Proteomes" id="UP000091926"/>
    </source>
</evidence>
<comment type="catalytic activity">
    <reaction evidence="9">
        <text>2-oxoglutarate + O2 + 2 H(+) = ethene + 3 CO2 + H2O</text>
        <dbReference type="Rhea" id="RHEA:31523"/>
        <dbReference type="ChEBI" id="CHEBI:15377"/>
        <dbReference type="ChEBI" id="CHEBI:15378"/>
        <dbReference type="ChEBI" id="CHEBI:15379"/>
        <dbReference type="ChEBI" id="CHEBI:16526"/>
        <dbReference type="ChEBI" id="CHEBI:16810"/>
        <dbReference type="ChEBI" id="CHEBI:18153"/>
        <dbReference type="EC" id="1.13.12.19"/>
    </reaction>
</comment>
<evidence type="ECO:0000256" key="11">
    <source>
        <dbReference type="RuleBase" id="RU003682"/>
    </source>
</evidence>
<dbReference type="Pfam" id="PF03171">
    <property type="entry name" value="2OG-FeII_Oxy"/>
    <property type="match status" value="1"/>
</dbReference>
<accession>A0A193G9K3</accession>
<comment type="cofactor">
    <cofactor evidence="1">
        <name>Fe(2+)</name>
        <dbReference type="ChEBI" id="CHEBI:29033"/>
    </cofactor>
</comment>
<keyword evidence="14" id="KW-1185">Reference proteome</keyword>
<dbReference type="Proteomes" id="UP000091926">
    <property type="component" value="Chromosome"/>
</dbReference>
<evidence type="ECO:0000256" key="2">
    <source>
        <dbReference type="ARBA" id="ARBA00004767"/>
    </source>
</evidence>
<evidence type="ECO:0000256" key="10">
    <source>
        <dbReference type="ARBA" id="ARBA00049359"/>
    </source>
</evidence>
<feature type="domain" description="Fe2OG dioxygenase" evidence="12">
    <location>
        <begin position="182"/>
        <end position="290"/>
    </location>
</feature>
<comment type="pathway">
    <text evidence="2">Alkene biosynthesis; ethylene biosynthesis via 2-oxoglutarate.</text>
</comment>
<sequence>MKLLQVPVIDISRFAAGSAAGKQAIARSVDQACRDIGFLIISGHGIDGGLMARMRDVSRRFFDLPLAEKTRIARPGIDVARGYIGLEDETVGRSRDQTAMAGDLNESLMIGPVDPPDPAYAHAPAAGRHFAPNIWPAAPADLQAVWTEYYRAMGALARTLMRIFAMALELDEYHFDDKIDRHISRLRLRNYPAPDKPPLPGQIRAGAHSDYGSLTILATEDRPGGLQVFNAEGQWVDVPIVPDCFIINIGDLMARWTNDRWVSTLHRVVNPPPSAQAESRRLSIVFFHNPNYDARIECLPTCRRPGEPAKYPPTTSGEHLRAMFVATQNATM</sequence>